<dbReference type="GO" id="GO:0051205">
    <property type="term" value="P:protein insertion into membrane"/>
    <property type="evidence" value="ECO:0007669"/>
    <property type="project" value="TreeGrafter"/>
</dbReference>
<dbReference type="PANTHER" id="PTHR12428:SF65">
    <property type="entry name" value="CYTOCHROME C OXIDASE ASSEMBLY PROTEIN COX18, MITOCHONDRIAL"/>
    <property type="match status" value="1"/>
</dbReference>
<keyword evidence="4" id="KW-0813">Transport</keyword>
<evidence type="ECO:0000256" key="2">
    <source>
        <dbReference type="ARBA" id="ARBA00010527"/>
    </source>
</evidence>
<evidence type="ECO:0000256" key="9">
    <source>
        <dbReference type="ARBA" id="ARBA00023136"/>
    </source>
</evidence>
<dbReference type="Pfam" id="PF02096">
    <property type="entry name" value="60KD_IMP"/>
    <property type="match status" value="1"/>
</dbReference>
<comment type="subunit">
    <text evidence="12">Interacts with the Sec translocase complex via SecD. Specifically interacts with transmembrane segments of nascent integral membrane proteins during membrane integration.</text>
</comment>
<reference evidence="19 20" key="1">
    <citation type="submission" date="2018-07" db="EMBL/GenBank/DDBJ databases">
        <title>Draft genome of the type strain Streptomyces armeniacus ATCC 15676.</title>
        <authorList>
            <person name="Labana P."/>
            <person name="Gosse J.T."/>
            <person name="Boddy C.N."/>
        </authorList>
    </citation>
    <scope>NUCLEOTIDE SEQUENCE [LARGE SCALE GENOMIC DNA]</scope>
    <source>
        <strain evidence="19 20">ATCC 15676</strain>
    </source>
</reference>
<dbReference type="GO" id="GO:0015031">
    <property type="term" value="P:protein transport"/>
    <property type="evidence" value="ECO:0007669"/>
    <property type="project" value="UniProtKB-KW"/>
</dbReference>
<dbReference type="InterPro" id="IPR001708">
    <property type="entry name" value="YidC/ALB3/OXA1/COX18"/>
</dbReference>
<feature type="domain" description="Membrane insertase YidC/Oxa/ALB C-terminal" evidence="18">
    <location>
        <begin position="29"/>
        <end position="245"/>
    </location>
</feature>
<evidence type="ECO:0000256" key="13">
    <source>
        <dbReference type="ARBA" id="ARBA00031538"/>
    </source>
</evidence>
<keyword evidence="7" id="KW-0653">Protein transport</keyword>
<dbReference type="PANTHER" id="PTHR12428">
    <property type="entry name" value="OXA1"/>
    <property type="match status" value="1"/>
</dbReference>
<evidence type="ECO:0000256" key="6">
    <source>
        <dbReference type="ARBA" id="ARBA00022692"/>
    </source>
</evidence>
<evidence type="ECO:0000256" key="11">
    <source>
        <dbReference type="ARBA" id="ARBA00025034"/>
    </source>
</evidence>
<dbReference type="EMBL" id="CP031320">
    <property type="protein sequence ID" value="AXK34318.1"/>
    <property type="molecule type" value="Genomic_DNA"/>
</dbReference>
<comment type="subcellular location">
    <subcellularLocation>
        <location evidence="1">Cell membrane</location>
        <topology evidence="1">Multi-pass membrane protein</topology>
    </subcellularLocation>
    <subcellularLocation>
        <location evidence="16">Membrane</location>
        <topology evidence="16">Multi-pass membrane protein</topology>
    </subcellularLocation>
</comment>
<evidence type="ECO:0000313" key="19">
    <source>
        <dbReference type="EMBL" id="AXK34318.1"/>
    </source>
</evidence>
<keyword evidence="10" id="KW-0143">Chaperone</keyword>
<keyword evidence="8 17" id="KW-1133">Transmembrane helix</keyword>
<feature type="transmembrane region" description="Helical" evidence="17">
    <location>
        <begin position="147"/>
        <end position="166"/>
    </location>
</feature>
<keyword evidence="9 17" id="KW-0472">Membrane</keyword>
<keyword evidence="5" id="KW-1003">Cell membrane</keyword>
<dbReference type="CDD" id="cd20070">
    <property type="entry name" value="5TM_YidC_Alb3"/>
    <property type="match status" value="1"/>
</dbReference>
<evidence type="ECO:0000256" key="12">
    <source>
        <dbReference type="ARBA" id="ARBA00026028"/>
    </source>
</evidence>
<evidence type="ECO:0000256" key="8">
    <source>
        <dbReference type="ARBA" id="ARBA00022989"/>
    </source>
</evidence>
<dbReference type="KEGG" id="sarm:DVA86_18345"/>
<evidence type="ECO:0000256" key="10">
    <source>
        <dbReference type="ARBA" id="ARBA00023186"/>
    </source>
</evidence>
<evidence type="ECO:0000256" key="14">
    <source>
        <dbReference type="ARBA" id="ARBA00033245"/>
    </source>
</evidence>
<evidence type="ECO:0000256" key="1">
    <source>
        <dbReference type="ARBA" id="ARBA00004651"/>
    </source>
</evidence>
<dbReference type="NCBIfam" id="TIGR03592">
    <property type="entry name" value="yidC_oxa1_cterm"/>
    <property type="match status" value="1"/>
</dbReference>
<dbReference type="Proteomes" id="UP000254425">
    <property type="component" value="Chromosome"/>
</dbReference>
<evidence type="ECO:0000256" key="5">
    <source>
        <dbReference type="ARBA" id="ARBA00022475"/>
    </source>
</evidence>
<dbReference type="InterPro" id="IPR028055">
    <property type="entry name" value="YidC/Oxa/ALB_C"/>
</dbReference>
<dbReference type="AlphaFoldDB" id="A0A345XRQ2"/>
<comment type="similarity">
    <text evidence="2">Belongs to the OXA1/ALB3/YidC family. Type 1 subfamily.</text>
</comment>
<comment type="function">
    <text evidence="11">Required for the insertion and/or proper folding and/or complex formation of integral membrane proteins into the membrane. Involved in integration of membrane proteins that insert both dependently and independently of the Sec translocase complex, as well as at least some lipoproteins. Aids folding of multispanning membrane proteins.</text>
</comment>
<organism evidence="19 20">
    <name type="scientific">Streptomyces armeniacus</name>
    <dbReference type="NCBI Taxonomy" id="83291"/>
    <lineage>
        <taxon>Bacteria</taxon>
        <taxon>Bacillati</taxon>
        <taxon>Actinomycetota</taxon>
        <taxon>Actinomycetes</taxon>
        <taxon>Kitasatosporales</taxon>
        <taxon>Streptomycetaceae</taxon>
        <taxon>Streptomyces</taxon>
    </lineage>
</organism>
<gene>
    <name evidence="19" type="ORF">DVA86_18345</name>
</gene>
<accession>A0A345XRQ2</accession>
<evidence type="ECO:0000256" key="4">
    <source>
        <dbReference type="ARBA" id="ARBA00022448"/>
    </source>
</evidence>
<evidence type="ECO:0000256" key="16">
    <source>
        <dbReference type="RuleBase" id="RU003945"/>
    </source>
</evidence>
<evidence type="ECO:0000256" key="15">
    <source>
        <dbReference type="ARBA" id="ARBA00033342"/>
    </source>
</evidence>
<keyword evidence="6 16" id="KW-0812">Transmembrane</keyword>
<evidence type="ECO:0000256" key="17">
    <source>
        <dbReference type="SAM" id="Phobius"/>
    </source>
</evidence>
<feature type="transmembrane region" description="Helical" evidence="17">
    <location>
        <begin position="25"/>
        <end position="42"/>
    </location>
</feature>
<keyword evidence="20" id="KW-1185">Reference proteome</keyword>
<dbReference type="GO" id="GO:0032977">
    <property type="term" value="F:membrane insertase activity"/>
    <property type="evidence" value="ECO:0007669"/>
    <property type="project" value="InterPro"/>
</dbReference>
<dbReference type="InterPro" id="IPR047196">
    <property type="entry name" value="YidC_ALB_C"/>
</dbReference>
<name>A0A345XRQ2_9ACTN</name>
<sequence length="261" mass="26920">MSVFSASASLVTSLADLLTPVFHSSATAAAIVVFTVLVRLALHPLARAAARGERVRSELAPPLAELRQKHGRNPERLQREAAKLYAGRGASPLAGCLPMLLQLPVFFVMYHLFTTEEALLGESLLGAQLGDRWADALSAGGPFGAEGLVYGGLFAVIAVVASWTYWRARRSAADAQPGAAGGAGVGASGARAGTGTSGAGAGAPGAALLRFLPLLSFGTLVTAAVVPLAAGLYLVTTTTWSAVERALLVPLRRPATRRPTR</sequence>
<evidence type="ECO:0000256" key="3">
    <source>
        <dbReference type="ARBA" id="ARBA00015325"/>
    </source>
</evidence>
<feature type="transmembrane region" description="Helical" evidence="17">
    <location>
        <begin position="214"/>
        <end position="235"/>
    </location>
</feature>
<evidence type="ECO:0000259" key="18">
    <source>
        <dbReference type="Pfam" id="PF02096"/>
    </source>
</evidence>
<protein>
    <recommendedName>
        <fullName evidence="3">Membrane protein insertase YidC</fullName>
    </recommendedName>
    <alternativeName>
        <fullName evidence="15">Foldase YidC</fullName>
    </alternativeName>
    <alternativeName>
        <fullName evidence="14">Membrane integrase YidC</fullName>
    </alternativeName>
    <alternativeName>
        <fullName evidence="13">Membrane protein YidC</fullName>
    </alternativeName>
</protein>
<dbReference type="RefSeq" id="WP_208879688.1">
    <property type="nucleotide sequence ID" value="NZ_CP031320.1"/>
</dbReference>
<feature type="transmembrane region" description="Helical" evidence="17">
    <location>
        <begin position="93"/>
        <end position="113"/>
    </location>
</feature>
<dbReference type="GO" id="GO:0005886">
    <property type="term" value="C:plasma membrane"/>
    <property type="evidence" value="ECO:0007669"/>
    <property type="project" value="UniProtKB-SubCell"/>
</dbReference>
<evidence type="ECO:0000313" key="20">
    <source>
        <dbReference type="Proteomes" id="UP000254425"/>
    </source>
</evidence>
<proteinExistence type="inferred from homology"/>
<evidence type="ECO:0000256" key="7">
    <source>
        <dbReference type="ARBA" id="ARBA00022927"/>
    </source>
</evidence>